<evidence type="ECO:0000313" key="2">
    <source>
        <dbReference type="Proteomes" id="UP000570823"/>
    </source>
</evidence>
<evidence type="ECO:0000313" key="1">
    <source>
        <dbReference type="EMBL" id="NVO67520.1"/>
    </source>
</evidence>
<keyword evidence="2" id="KW-1185">Reference proteome</keyword>
<dbReference type="Pfam" id="PF09754">
    <property type="entry name" value="PAC2"/>
    <property type="match status" value="1"/>
</dbReference>
<name>A0A7K4HRM9_9EURY</name>
<dbReference type="RefSeq" id="WP_176789102.1">
    <property type="nucleotide sequence ID" value="NZ_JABXWR010000001.1"/>
</dbReference>
<dbReference type="SUPFAM" id="SSF159659">
    <property type="entry name" value="Cgl1923-like"/>
    <property type="match status" value="1"/>
</dbReference>
<dbReference type="InterPro" id="IPR004426">
    <property type="entry name" value="MJ1210-like"/>
</dbReference>
<sequence length="247" mass="26768">MDEIEIEFDTDDELKADVLVEGLPGIGQVGKLVVEHLIQELKAERIVEITSIFFPPQVLIEPGGVVRLPNNEIYLWKGKEQSIAFLIGDYQSTSNEGHYLLCESYLDVAEELGVKRVYTLGGYGVGQIIDEPRVLGAVNDDDLVAEITAAGAVMTGGEPGGIVGASGLLLGLAKRHGIEGVCLMGETPGYLVDPKSATEVLIVLSRLLGIRVDPARLAEHAAEMEKILEKYQEIEKGHEEESLNYIG</sequence>
<reference evidence="1 2" key="1">
    <citation type="submission" date="2020-06" db="EMBL/GenBank/DDBJ databases">
        <title>Methanofollis fontis sp. nov., a methanogen isolated from marine sediments near a cold seep at Four-Way Closure Ridge offshore southwestern Taiwan.</title>
        <authorList>
            <person name="Chen S.-C."/>
            <person name="Teng N.-H."/>
            <person name="Lin Y.-S."/>
            <person name="Lai M.-C."/>
            <person name="Chen H.-H."/>
            <person name="Wang C.-C."/>
        </authorList>
    </citation>
    <scope>NUCLEOTIDE SEQUENCE [LARGE SCALE GENOMIC DNA]</scope>
    <source>
        <strain evidence="1 2">DSM 2702</strain>
    </source>
</reference>
<dbReference type="EMBL" id="JABXWR010000001">
    <property type="protein sequence ID" value="NVO67520.1"/>
    <property type="molecule type" value="Genomic_DNA"/>
</dbReference>
<dbReference type="Gene3D" id="3.40.50.10900">
    <property type="entry name" value="PAC-like subunit"/>
    <property type="match status" value="1"/>
</dbReference>
<keyword evidence="1" id="KW-0647">Proteasome</keyword>
<dbReference type="InterPro" id="IPR019151">
    <property type="entry name" value="Proteasome_assmbl_chaperone_2"/>
</dbReference>
<dbReference type="InterPro" id="IPR038389">
    <property type="entry name" value="PSMG2_sf"/>
</dbReference>
<dbReference type="PANTHER" id="PTHR35610:SF7">
    <property type="entry name" value="3-ISOPROPYLMALATE DEHYDRATASE"/>
    <property type="match status" value="1"/>
</dbReference>
<organism evidence="1 2">
    <name type="scientific">Methanofollis tationis</name>
    <dbReference type="NCBI Taxonomy" id="81417"/>
    <lineage>
        <taxon>Archaea</taxon>
        <taxon>Methanobacteriati</taxon>
        <taxon>Methanobacteriota</taxon>
        <taxon>Stenosarchaea group</taxon>
        <taxon>Methanomicrobia</taxon>
        <taxon>Methanomicrobiales</taxon>
        <taxon>Methanomicrobiaceae</taxon>
        <taxon>Methanofollis</taxon>
    </lineage>
</organism>
<comment type="caution">
    <text evidence="1">The sequence shown here is derived from an EMBL/GenBank/DDBJ whole genome shotgun (WGS) entry which is preliminary data.</text>
</comment>
<dbReference type="NCBIfam" id="TIGR00162">
    <property type="entry name" value="proteasome assembly chaperone family protein"/>
    <property type="match status" value="1"/>
</dbReference>
<dbReference type="Proteomes" id="UP000570823">
    <property type="component" value="Unassembled WGS sequence"/>
</dbReference>
<dbReference type="PANTHER" id="PTHR35610">
    <property type="entry name" value="3-ISOPROPYLMALATE DEHYDRATASE-RELATED"/>
    <property type="match status" value="1"/>
</dbReference>
<protein>
    <submittedName>
        <fullName evidence="1">Proteasome assembly chaperone family protein</fullName>
    </submittedName>
</protein>
<accession>A0A7K4HRM9</accession>
<dbReference type="OrthoDB" id="31247at2157"/>
<dbReference type="AlphaFoldDB" id="A0A7K4HRM9"/>
<proteinExistence type="predicted"/>
<dbReference type="GO" id="GO:0000502">
    <property type="term" value="C:proteasome complex"/>
    <property type="evidence" value="ECO:0007669"/>
    <property type="project" value="UniProtKB-KW"/>
</dbReference>
<gene>
    <name evidence="1" type="ORF">HWN36_09435</name>
</gene>